<protein>
    <recommendedName>
        <fullName evidence="6">Reticulon-like protein</fullName>
    </recommendedName>
</protein>
<evidence type="ECO:0000256" key="4">
    <source>
        <dbReference type="ARBA" id="ARBA00022989"/>
    </source>
</evidence>
<dbReference type="PANTHER" id="PTHR10994">
    <property type="entry name" value="RETICULON"/>
    <property type="match status" value="1"/>
</dbReference>
<evidence type="ECO:0000256" key="6">
    <source>
        <dbReference type="RuleBase" id="RU363132"/>
    </source>
</evidence>
<organism evidence="8 9">
    <name type="scientific">Canna indica</name>
    <name type="common">Indian-shot</name>
    <dbReference type="NCBI Taxonomy" id="4628"/>
    <lineage>
        <taxon>Eukaryota</taxon>
        <taxon>Viridiplantae</taxon>
        <taxon>Streptophyta</taxon>
        <taxon>Embryophyta</taxon>
        <taxon>Tracheophyta</taxon>
        <taxon>Spermatophyta</taxon>
        <taxon>Magnoliopsida</taxon>
        <taxon>Liliopsida</taxon>
        <taxon>Zingiberales</taxon>
        <taxon>Cannaceae</taxon>
        <taxon>Canna</taxon>
    </lineage>
</organism>
<evidence type="ECO:0000313" key="9">
    <source>
        <dbReference type="Proteomes" id="UP001327560"/>
    </source>
</evidence>
<feature type="transmembrane region" description="Helical" evidence="6">
    <location>
        <begin position="170"/>
        <end position="194"/>
    </location>
</feature>
<keyword evidence="2 6" id="KW-0812">Transmembrane</keyword>
<dbReference type="InterPro" id="IPR003388">
    <property type="entry name" value="Reticulon"/>
</dbReference>
<dbReference type="InterPro" id="IPR045064">
    <property type="entry name" value="Reticulon-like"/>
</dbReference>
<keyword evidence="3 6" id="KW-0256">Endoplasmic reticulum</keyword>
<keyword evidence="9" id="KW-1185">Reference proteome</keyword>
<accession>A0AAQ3KDV6</accession>
<name>A0AAQ3KDV6_9LILI</name>
<feature type="domain" description="Reticulon" evidence="7">
    <location>
        <begin position="62"/>
        <end position="248"/>
    </location>
</feature>
<evidence type="ECO:0000313" key="8">
    <source>
        <dbReference type="EMBL" id="WOL06828.1"/>
    </source>
</evidence>
<evidence type="ECO:0000256" key="3">
    <source>
        <dbReference type="ARBA" id="ARBA00022824"/>
    </source>
</evidence>
<reference evidence="8 9" key="1">
    <citation type="submission" date="2023-10" db="EMBL/GenBank/DDBJ databases">
        <title>Chromosome-scale genome assembly provides insights into flower coloration mechanisms of Canna indica.</title>
        <authorList>
            <person name="Li C."/>
        </authorList>
    </citation>
    <scope>NUCLEOTIDE SEQUENCE [LARGE SCALE GENOMIC DNA]</scope>
    <source>
        <tissue evidence="8">Flower</tissue>
    </source>
</reference>
<keyword evidence="4 6" id="KW-1133">Transmembrane helix</keyword>
<feature type="transmembrane region" description="Helical" evidence="6">
    <location>
        <begin position="72"/>
        <end position="88"/>
    </location>
</feature>
<evidence type="ECO:0000256" key="5">
    <source>
        <dbReference type="ARBA" id="ARBA00023136"/>
    </source>
</evidence>
<dbReference type="Proteomes" id="UP001327560">
    <property type="component" value="Chromosome 5"/>
</dbReference>
<evidence type="ECO:0000259" key="7">
    <source>
        <dbReference type="PROSITE" id="PS50845"/>
    </source>
</evidence>
<dbReference type="AlphaFoldDB" id="A0AAQ3KDV6"/>
<dbReference type="Pfam" id="PF02453">
    <property type="entry name" value="Reticulon"/>
    <property type="match status" value="1"/>
</dbReference>
<feature type="transmembrane region" description="Helical" evidence="6">
    <location>
        <begin position="94"/>
        <end position="113"/>
    </location>
</feature>
<evidence type="ECO:0000256" key="1">
    <source>
        <dbReference type="ARBA" id="ARBA00004477"/>
    </source>
</evidence>
<dbReference type="GO" id="GO:0009617">
    <property type="term" value="P:response to bacterium"/>
    <property type="evidence" value="ECO:0007669"/>
    <property type="project" value="InterPro"/>
</dbReference>
<gene>
    <name evidence="8" type="ORF">Cni_G15562</name>
</gene>
<dbReference type="GO" id="GO:0005789">
    <property type="term" value="C:endoplasmic reticulum membrane"/>
    <property type="evidence" value="ECO:0007669"/>
    <property type="project" value="UniProtKB-SubCell"/>
</dbReference>
<sequence>MMSEISERAFMTERINEQIHEYKGSSSSSDSESEKSPSHVSWKKRLFGKKPSVHAALGGGKSADVILWRNKQMSGGILAGVTVIWLLFEWIGYHLLTFICHFLILSLAVSFIWSNASSFVNRSPPKFPEVVLPEDIVLCIVRGITYRINEAVATFRYIAFGKDLKKFLQVIGGLWIVSVIGSWFSFWTLFYLVFLMSYTAPVFYEKYEDHVDAYAEKAIVEINKHYAVFDAKVLQKIPRGPFSDKKQN</sequence>
<dbReference type="PANTHER" id="PTHR10994:SF177">
    <property type="entry name" value="RETICULON-LIKE PROTEIN B15"/>
    <property type="match status" value="1"/>
</dbReference>
<proteinExistence type="predicted"/>
<evidence type="ECO:0000256" key="2">
    <source>
        <dbReference type="ARBA" id="ARBA00022692"/>
    </source>
</evidence>
<keyword evidence="5 6" id="KW-0472">Membrane</keyword>
<dbReference type="PROSITE" id="PS50845">
    <property type="entry name" value="RETICULON"/>
    <property type="match status" value="1"/>
</dbReference>
<dbReference type="EMBL" id="CP136894">
    <property type="protein sequence ID" value="WOL06828.1"/>
    <property type="molecule type" value="Genomic_DNA"/>
</dbReference>
<comment type="subcellular location">
    <subcellularLocation>
        <location evidence="1 6">Endoplasmic reticulum membrane</location>
        <topology evidence="1 6">Multi-pass membrane protein</topology>
    </subcellularLocation>
</comment>